<dbReference type="InterPro" id="IPR036291">
    <property type="entry name" value="NAD(P)-bd_dom_sf"/>
</dbReference>
<dbReference type="Pfam" id="PF22725">
    <property type="entry name" value="GFO_IDH_MocA_C3"/>
    <property type="match status" value="1"/>
</dbReference>
<dbReference type="Proteomes" id="UP000568839">
    <property type="component" value="Unassembled WGS sequence"/>
</dbReference>
<dbReference type="PANTHER" id="PTHR43708">
    <property type="entry name" value="CONSERVED EXPRESSED OXIDOREDUCTASE (EUROFUNG)"/>
    <property type="match status" value="1"/>
</dbReference>
<comment type="caution">
    <text evidence="3">The sequence shown here is derived from an EMBL/GenBank/DDBJ whole genome shotgun (WGS) entry which is preliminary data.</text>
</comment>
<dbReference type="InterPro" id="IPR055170">
    <property type="entry name" value="GFO_IDH_MocA-like_dom"/>
</dbReference>
<protein>
    <submittedName>
        <fullName evidence="3">Putative dehydrogenase</fullName>
    </submittedName>
</protein>
<dbReference type="GO" id="GO:0000166">
    <property type="term" value="F:nucleotide binding"/>
    <property type="evidence" value="ECO:0007669"/>
    <property type="project" value="InterPro"/>
</dbReference>
<keyword evidence="4" id="KW-1185">Reference proteome</keyword>
<evidence type="ECO:0000313" key="4">
    <source>
        <dbReference type="Proteomes" id="UP000568839"/>
    </source>
</evidence>
<accession>A0A841PQ40</accession>
<dbReference type="RefSeq" id="WP_184404945.1">
    <property type="nucleotide sequence ID" value="NZ_JACHHJ010000004.1"/>
</dbReference>
<reference evidence="3 4" key="1">
    <citation type="submission" date="2020-08" db="EMBL/GenBank/DDBJ databases">
        <title>Genomic Encyclopedia of Type Strains, Phase IV (KMG-IV): sequencing the most valuable type-strain genomes for metagenomic binning, comparative biology and taxonomic classification.</title>
        <authorList>
            <person name="Goeker M."/>
        </authorList>
    </citation>
    <scope>NUCLEOTIDE SEQUENCE [LARGE SCALE GENOMIC DNA]</scope>
    <source>
        <strain evidence="3 4">DSM 21769</strain>
    </source>
</reference>
<organism evidence="3 4">
    <name type="scientific">Geomicrobium halophilum</name>
    <dbReference type="NCBI Taxonomy" id="549000"/>
    <lineage>
        <taxon>Bacteria</taxon>
        <taxon>Bacillati</taxon>
        <taxon>Bacillota</taxon>
        <taxon>Bacilli</taxon>
        <taxon>Bacillales</taxon>
        <taxon>Geomicrobium</taxon>
    </lineage>
</organism>
<dbReference type="SUPFAM" id="SSF51735">
    <property type="entry name" value="NAD(P)-binding Rossmann-fold domains"/>
    <property type="match status" value="1"/>
</dbReference>
<dbReference type="Pfam" id="PF01408">
    <property type="entry name" value="GFO_IDH_MocA"/>
    <property type="match status" value="1"/>
</dbReference>
<evidence type="ECO:0000313" key="3">
    <source>
        <dbReference type="EMBL" id="MBB6450880.1"/>
    </source>
</evidence>
<sequence length="371" mass="42446">MKVGIIGTGFSATSHMEAIKRLKDQEIVAIFSRDIEKAESIAADFHIPKAYDDPYRLIDDPDVEVVHNCTPNYMHYEINAYALKRSKHLLSEKPLALTVEESAHLVELARHSEAISGVCFNYRFFPIVKQMQTMIHNEKHGFPHLVKGSYAQDWMLYESDYNWRLDPSINGQSRTVADIGSHWSDTVQYIVGEKITSVFADLHRIYDYRFNESEKTSINTEDAGNVLVRFENGMKGSFTVSQVTAGRKNHFDIEISLKDAAYYWSQEKPNSVWIGKRDEPNQELLKDAALLDTESRSLAHYPGGHQEGWPDGLKNLCIDFYETIERGEKESGSFATIEEGHRIMQIIDAILISHQTEQWVSIASNDRRKPQ</sequence>
<evidence type="ECO:0000259" key="2">
    <source>
        <dbReference type="Pfam" id="PF22725"/>
    </source>
</evidence>
<evidence type="ECO:0000259" key="1">
    <source>
        <dbReference type="Pfam" id="PF01408"/>
    </source>
</evidence>
<dbReference type="AlphaFoldDB" id="A0A841PQ40"/>
<name>A0A841PQ40_9BACL</name>
<gene>
    <name evidence="3" type="ORF">HNR44_002870</name>
</gene>
<dbReference type="Gene3D" id="3.30.360.10">
    <property type="entry name" value="Dihydrodipicolinate Reductase, domain 2"/>
    <property type="match status" value="1"/>
</dbReference>
<proteinExistence type="predicted"/>
<dbReference type="Gene3D" id="3.40.50.720">
    <property type="entry name" value="NAD(P)-binding Rossmann-like Domain"/>
    <property type="match status" value="1"/>
</dbReference>
<dbReference type="PANTHER" id="PTHR43708:SF3">
    <property type="entry name" value="OXIDOREDUCTASE"/>
    <property type="match status" value="1"/>
</dbReference>
<dbReference type="SUPFAM" id="SSF55347">
    <property type="entry name" value="Glyceraldehyde-3-phosphate dehydrogenase-like, C-terminal domain"/>
    <property type="match status" value="1"/>
</dbReference>
<dbReference type="InterPro" id="IPR000683">
    <property type="entry name" value="Gfo/Idh/MocA-like_OxRdtase_N"/>
</dbReference>
<feature type="domain" description="Gfo/Idh/MocA-like oxidoreductase N-terminal" evidence="1">
    <location>
        <begin position="1"/>
        <end position="116"/>
    </location>
</feature>
<feature type="domain" description="GFO/IDH/MocA-like oxidoreductase" evidence="2">
    <location>
        <begin position="129"/>
        <end position="254"/>
    </location>
</feature>
<dbReference type="InterPro" id="IPR051317">
    <property type="entry name" value="Gfo/Idh/MocA_oxidoreduct"/>
</dbReference>
<dbReference type="EMBL" id="JACHHJ010000004">
    <property type="protein sequence ID" value="MBB6450880.1"/>
    <property type="molecule type" value="Genomic_DNA"/>
</dbReference>